<dbReference type="Pfam" id="PF00134">
    <property type="entry name" value="Cyclin_N"/>
    <property type="match status" value="1"/>
</dbReference>
<dbReference type="SMART" id="SM01332">
    <property type="entry name" value="Cyclin_C"/>
    <property type="match status" value="1"/>
</dbReference>
<protein>
    <submittedName>
        <fullName evidence="3">CYCLIN domain-containing protein</fullName>
    </submittedName>
</protein>
<dbReference type="PIRSF" id="PIRSF001771">
    <property type="entry name" value="Cyclin_A_B_D_E"/>
    <property type="match status" value="1"/>
</dbReference>
<dbReference type="InterPro" id="IPR004367">
    <property type="entry name" value="Cyclin_C-dom"/>
</dbReference>
<organism evidence="3 4">
    <name type="scientific">Meloidogyne graminicola</name>
    <dbReference type="NCBI Taxonomy" id="189291"/>
    <lineage>
        <taxon>Eukaryota</taxon>
        <taxon>Metazoa</taxon>
        <taxon>Ecdysozoa</taxon>
        <taxon>Nematoda</taxon>
        <taxon>Chromadorea</taxon>
        <taxon>Rhabditida</taxon>
        <taxon>Tylenchina</taxon>
        <taxon>Tylenchomorpha</taxon>
        <taxon>Tylenchoidea</taxon>
        <taxon>Meloidogynidae</taxon>
        <taxon>Meloidogyninae</taxon>
        <taxon>Meloidogyne</taxon>
    </lineage>
</organism>
<evidence type="ECO:0000313" key="4">
    <source>
        <dbReference type="Proteomes" id="UP000605970"/>
    </source>
</evidence>
<dbReference type="Gene3D" id="1.10.472.10">
    <property type="entry name" value="Cyclin-like"/>
    <property type="match status" value="1"/>
</dbReference>
<dbReference type="PANTHER" id="PTHR10177">
    <property type="entry name" value="CYCLINS"/>
    <property type="match status" value="1"/>
</dbReference>
<sequence>MNERKVGSKITKIANFTFQQFSSNSNSSEENNKINNLKINNSYDEGKVNENNNTCIDLDKEKKRAPLGEVKINTNGEVCAPAEKSLNSQLMFKKRTERFEVCLDNDEIVEDVYGNKCEAKKPISSKKKEEDISDNENCNELKININQKKNYLELSPLPGKENVMPNKTQTKEAFKEYSSPFCTETVSNYDTAPELDSPDDCLTSKSSISIPQLKEHLTINDPLYVHYEDDIYKWMLFREKVQRPKANFMDKQTNINAEMRSILIDWFVDVIVFVTDDSYSESQVRNMEKVILRVTDFKLATPLVDSFAQLFNHASFVSVHPLNQVARHLMWYLLELSTFDCLYVNILPSRLAAAAFLLASSFQFIRQNIEPSFNENLKSKLLWSDEIVEKTRIKRSELEEPAKMLMKLQQKAFSSKFQALFKKFSCSKRYKVACLKPLEFNEVASQFSDSVPQ</sequence>
<dbReference type="Pfam" id="PF02984">
    <property type="entry name" value="Cyclin_C"/>
    <property type="match status" value="1"/>
</dbReference>
<dbReference type="InterPro" id="IPR046965">
    <property type="entry name" value="Cyclin_A/B-like"/>
</dbReference>
<feature type="domain" description="Cyclin C-terminal" evidence="2">
    <location>
        <begin position="302"/>
        <end position="438"/>
    </location>
</feature>
<reference evidence="3" key="1">
    <citation type="journal article" date="2020" name="Ecol. Evol.">
        <title>Genome structure and content of the rice root-knot nematode (Meloidogyne graminicola).</title>
        <authorList>
            <person name="Phan N.T."/>
            <person name="Danchin E.G.J."/>
            <person name="Klopp C."/>
            <person name="Perfus-Barbeoch L."/>
            <person name="Kozlowski D.K."/>
            <person name="Koutsovoulos G.D."/>
            <person name="Lopez-Roques C."/>
            <person name="Bouchez O."/>
            <person name="Zahm M."/>
            <person name="Besnard G."/>
            <person name="Bellafiore S."/>
        </authorList>
    </citation>
    <scope>NUCLEOTIDE SEQUENCE</scope>
    <source>
        <strain evidence="3">VN-18</strain>
    </source>
</reference>
<evidence type="ECO:0000313" key="3">
    <source>
        <dbReference type="EMBL" id="KAF7638317.1"/>
    </source>
</evidence>
<dbReference type="InterPro" id="IPR006671">
    <property type="entry name" value="Cyclin_N"/>
</dbReference>
<dbReference type="AlphaFoldDB" id="A0A8S9ZXH7"/>
<name>A0A8S9ZXH7_9BILA</name>
<accession>A0A8S9ZXH7</accession>
<dbReference type="OrthoDB" id="5590282at2759"/>
<evidence type="ECO:0000256" key="1">
    <source>
        <dbReference type="ARBA" id="ARBA00023127"/>
    </source>
</evidence>
<dbReference type="InterPro" id="IPR039361">
    <property type="entry name" value="Cyclin"/>
</dbReference>
<dbReference type="EMBL" id="JABEBT010000013">
    <property type="protein sequence ID" value="KAF7638317.1"/>
    <property type="molecule type" value="Genomic_DNA"/>
</dbReference>
<proteinExistence type="predicted"/>
<gene>
    <name evidence="3" type="ORF">Mgra_00002292</name>
</gene>
<dbReference type="GO" id="GO:0016538">
    <property type="term" value="F:cyclin-dependent protein serine/threonine kinase regulator activity"/>
    <property type="evidence" value="ECO:0007669"/>
    <property type="project" value="InterPro"/>
</dbReference>
<dbReference type="SUPFAM" id="SSF47954">
    <property type="entry name" value="Cyclin-like"/>
    <property type="match status" value="2"/>
</dbReference>
<keyword evidence="1" id="KW-0195">Cyclin</keyword>
<dbReference type="GO" id="GO:0044772">
    <property type="term" value="P:mitotic cell cycle phase transition"/>
    <property type="evidence" value="ECO:0007669"/>
    <property type="project" value="InterPro"/>
</dbReference>
<keyword evidence="4" id="KW-1185">Reference proteome</keyword>
<dbReference type="Proteomes" id="UP000605970">
    <property type="component" value="Unassembled WGS sequence"/>
</dbReference>
<dbReference type="InterPro" id="IPR036915">
    <property type="entry name" value="Cyclin-like_sf"/>
</dbReference>
<evidence type="ECO:0000259" key="2">
    <source>
        <dbReference type="SMART" id="SM01332"/>
    </source>
</evidence>
<comment type="caution">
    <text evidence="3">The sequence shown here is derived from an EMBL/GenBank/DDBJ whole genome shotgun (WGS) entry which is preliminary data.</text>
</comment>